<name>A0A699H219_TANCI</name>
<organism evidence="2">
    <name type="scientific">Tanacetum cinerariifolium</name>
    <name type="common">Dalmatian daisy</name>
    <name type="synonym">Chrysanthemum cinerariifolium</name>
    <dbReference type="NCBI Taxonomy" id="118510"/>
    <lineage>
        <taxon>Eukaryota</taxon>
        <taxon>Viridiplantae</taxon>
        <taxon>Streptophyta</taxon>
        <taxon>Embryophyta</taxon>
        <taxon>Tracheophyta</taxon>
        <taxon>Spermatophyta</taxon>
        <taxon>Magnoliopsida</taxon>
        <taxon>eudicotyledons</taxon>
        <taxon>Gunneridae</taxon>
        <taxon>Pentapetalae</taxon>
        <taxon>asterids</taxon>
        <taxon>campanulids</taxon>
        <taxon>Asterales</taxon>
        <taxon>Asteraceae</taxon>
        <taxon>Asteroideae</taxon>
        <taxon>Anthemideae</taxon>
        <taxon>Anthemidinae</taxon>
        <taxon>Tanacetum</taxon>
    </lineage>
</organism>
<sequence length="247" mass="28229">MSDEDMLSLLKYVPRHREIEVYVEIGVSTVEKQMMEVRLGKGKGVLIEEIAKDDDVEYKNKALMSKLAPLGEGRGTSHYSFSDSDSSDQPPWSSECMNGKRKQWWRMEGDLHTFNDDDLLQLDDLDFWLQDNNNGDNEEEEIAQLFVELDQLLEHVDFLNVKLRESVVGVDPLVVAVDVPVVHVDALVIALEEEIQRPKKKKREMEDESASGVVAFGRPNKGRRLNPDEKTEKVVKDKAMEPNRLGF</sequence>
<gene>
    <name evidence="2" type="ORF">Tci_216426</name>
</gene>
<accession>A0A699H219</accession>
<evidence type="ECO:0000313" key="2">
    <source>
        <dbReference type="EMBL" id="GEW44450.1"/>
    </source>
</evidence>
<protein>
    <submittedName>
        <fullName evidence="2">Uncharacterized protein</fullName>
    </submittedName>
</protein>
<feature type="region of interest" description="Disordered" evidence="1">
    <location>
        <begin position="198"/>
        <end position="247"/>
    </location>
</feature>
<dbReference type="AlphaFoldDB" id="A0A699H219"/>
<evidence type="ECO:0000256" key="1">
    <source>
        <dbReference type="SAM" id="MobiDB-lite"/>
    </source>
</evidence>
<comment type="caution">
    <text evidence="2">The sequence shown here is derived from an EMBL/GenBank/DDBJ whole genome shotgun (WGS) entry which is preliminary data.</text>
</comment>
<proteinExistence type="predicted"/>
<dbReference type="EMBL" id="BKCJ010058628">
    <property type="protein sequence ID" value="GEW44450.1"/>
    <property type="molecule type" value="Genomic_DNA"/>
</dbReference>
<feature type="compositionally biased region" description="Basic and acidic residues" evidence="1">
    <location>
        <begin position="225"/>
        <end position="241"/>
    </location>
</feature>
<reference evidence="2" key="1">
    <citation type="journal article" date="2019" name="Sci. Rep.">
        <title>Draft genome of Tanacetum cinerariifolium, the natural source of mosquito coil.</title>
        <authorList>
            <person name="Yamashiro T."/>
            <person name="Shiraishi A."/>
            <person name="Satake H."/>
            <person name="Nakayama K."/>
        </authorList>
    </citation>
    <scope>NUCLEOTIDE SEQUENCE</scope>
</reference>